<keyword evidence="2" id="KW-1185">Reference proteome</keyword>
<proteinExistence type="predicted"/>
<organism evidence="1 2">
    <name type="scientific">Ficus carica</name>
    <name type="common">Common fig</name>
    <dbReference type="NCBI Taxonomy" id="3494"/>
    <lineage>
        <taxon>Eukaryota</taxon>
        <taxon>Viridiplantae</taxon>
        <taxon>Streptophyta</taxon>
        <taxon>Embryophyta</taxon>
        <taxon>Tracheophyta</taxon>
        <taxon>Spermatophyta</taxon>
        <taxon>Magnoliopsida</taxon>
        <taxon>eudicotyledons</taxon>
        <taxon>Gunneridae</taxon>
        <taxon>Pentapetalae</taxon>
        <taxon>rosids</taxon>
        <taxon>fabids</taxon>
        <taxon>Rosales</taxon>
        <taxon>Moraceae</taxon>
        <taxon>Ficeae</taxon>
        <taxon>Ficus</taxon>
    </lineage>
</organism>
<evidence type="ECO:0000313" key="1">
    <source>
        <dbReference type="EMBL" id="GMN55944.1"/>
    </source>
</evidence>
<gene>
    <name evidence="1" type="ORF">TIFTF001_025066</name>
</gene>
<comment type="caution">
    <text evidence="1">The sequence shown here is derived from an EMBL/GenBank/DDBJ whole genome shotgun (WGS) entry which is preliminary data.</text>
</comment>
<reference evidence="1" key="1">
    <citation type="submission" date="2023-07" db="EMBL/GenBank/DDBJ databases">
        <title>draft genome sequence of fig (Ficus carica).</title>
        <authorList>
            <person name="Takahashi T."/>
            <person name="Nishimura K."/>
        </authorList>
    </citation>
    <scope>NUCLEOTIDE SEQUENCE</scope>
</reference>
<dbReference type="EMBL" id="BTGU01000060">
    <property type="protein sequence ID" value="GMN55944.1"/>
    <property type="molecule type" value="Genomic_DNA"/>
</dbReference>
<dbReference type="AlphaFoldDB" id="A0AA88DKH5"/>
<accession>A0AA88DKH5</accession>
<name>A0AA88DKH5_FICCA</name>
<dbReference type="Proteomes" id="UP001187192">
    <property type="component" value="Unassembled WGS sequence"/>
</dbReference>
<sequence>MILWAIWSNHNRRIFEGRFDEPTEIVDRAGRLLGDFLVCSGLDELVKPKQVVFKHKWKAPKHGCVKLNVDIAIDDALGFISNGVVARDDRG</sequence>
<evidence type="ECO:0000313" key="2">
    <source>
        <dbReference type="Proteomes" id="UP001187192"/>
    </source>
</evidence>
<protein>
    <submittedName>
        <fullName evidence="1">Uncharacterized protein</fullName>
    </submittedName>
</protein>